<keyword evidence="2" id="KW-1185">Reference proteome</keyword>
<evidence type="ECO:0000313" key="1">
    <source>
        <dbReference type="EMBL" id="VDI56842.1"/>
    </source>
</evidence>
<name>A0A8B6G016_MYTGA</name>
<organism evidence="1 2">
    <name type="scientific">Mytilus galloprovincialis</name>
    <name type="common">Mediterranean mussel</name>
    <dbReference type="NCBI Taxonomy" id="29158"/>
    <lineage>
        <taxon>Eukaryota</taxon>
        <taxon>Metazoa</taxon>
        <taxon>Spiralia</taxon>
        <taxon>Lophotrochozoa</taxon>
        <taxon>Mollusca</taxon>
        <taxon>Bivalvia</taxon>
        <taxon>Autobranchia</taxon>
        <taxon>Pteriomorphia</taxon>
        <taxon>Mytilida</taxon>
        <taxon>Mytiloidea</taxon>
        <taxon>Mytilidae</taxon>
        <taxon>Mytilinae</taxon>
        <taxon>Mytilus</taxon>
    </lineage>
</organism>
<comment type="caution">
    <text evidence="1">The sequence shown here is derived from an EMBL/GenBank/DDBJ whole genome shotgun (WGS) entry which is preliminary data.</text>
</comment>
<sequence>MSQPKIGYNAKEEDFKHQADEGLSINIVQTKHNEMNDLKLPDKFDKETLTNSEEDLEKAIPLFKISQSSIEHIAEEKNLELEADNLKLPASFDKETPTNPKEELQIDFDLLAKKASEVFDQKKPDRIIVPGTCFVLKS</sequence>
<accession>A0A8B6G016</accession>
<proteinExistence type="predicted"/>
<gene>
    <name evidence="1" type="ORF">MGAL_10B016884</name>
</gene>
<dbReference type="Proteomes" id="UP000596742">
    <property type="component" value="Unassembled WGS sequence"/>
</dbReference>
<reference evidence="1" key="1">
    <citation type="submission" date="2018-11" db="EMBL/GenBank/DDBJ databases">
        <authorList>
            <person name="Alioto T."/>
            <person name="Alioto T."/>
        </authorList>
    </citation>
    <scope>NUCLEOTIDE SEQUENCE</scope>
</reference>
<evidence type="ECO:0000313" key="2">
    <source>
        <dbReference type="Proteomes" id="UP000596742"/>
    </source>
</evidence>
<dbReference type="EMBL" id="UYJE01007669">
    <property type="protein sequence ID" value="VDI56842.1"/>
    <property type="molecule type" value="Genomic_DNA"/>
</dbReference>
<protein>
    <submittedName>
        <fullName evidence="1">Uncharacterized protein</fullName>
    </submittedName>
</protein>
<dbReference type="AlphaFoldDB" id="A0A8B6G016"/>